<dbReference type="RefSeq" id="WP_046308356.1">
    <property type="nucleotide sequence ID" value="NZ_KQ034005.1"/>
</dbReference>
<feature type="transmembrane region" description="Helical" evidence="1">
    <location>
        <begin position="85"/>
        <end position="114"/>
    </location>
</feature>
<dbReference type="EMBL" id="JXLG01000016">
    <property type="protein sequence ID" value="KJY59683.1"/>
    <property type="molecule type" value="Genomic_DNA"/>
</dbReference>
<keyword evidence="1" id="KW-0472">Membrane</keyword>
<accession>A0A0F4LMZ5</accession>
<proteinExistence type="predicted"/>
<name>A0A0F4LMZ5_9LACO</name>
<geneLocation type="plasmid" evidence="2">
    <name>pHma11p1</name>
</geneLocation>
<gene>
    <name evidence="2" type="ORF">JF72_15190</name>
</gene>
<reference evidence="2 3" key="1">
    <citation type="submission" date="2015-01" db="EMBL/GenBank/DDBJ databases">
        <title>Comparative genomics of the lactic acid bacteria isolated from the honey bee gut.</title>
        <authorList>
            <person name="Ellegaard K.M."/>
            <person name="Tamarit D."/>
            <person name="Javelind E."/>
            <person name="Olofsson T."/>
            <person name="Andersson S.G."/>
            <person name="Vasquez A."/>
        </authorList>
    </citation>
    <scope>NUCLEOTIDE SEQUENCE [LARGE SCALE GENOMIC DNA]</scope>
    <source>
        <strain evidence="2 3">Hma11</strain>
        <plasmid evidence="2">pHma11p1</plasmid>
    </source>
</reference>
<evidence type="ECO:0000256" key="1">
    <source>
        <dbReference type="SAM" id="Phobius"/>
    </source>
</evidence>
<evidence type="ECO:0000313" key="3">
    <source>
        <dbReference type="Proteomes" id="UP000033682"/>
    </source>
</evidence>
<keyword evidence="1" id="KW-1133">Transmembrane helix</keyword>
<keyword evidence="3" id="KW-1185">Reference proteome</keyword>
<sequence>MSRVKVKFEDINGNQYSFYAKDIEQGSYPVPNVPKIGYPEPIICLDTPVGVVPVYESTWMKIKGKKQKLKKMKDAMQLPYKASKYFLIGIEWLAILAMAICLIVIYITCCTRIIATTWETSKLCSVFVTLLFIGFTIFLLHLLREAIALQIKTSNTWQKK</sequence>
<dbReference type="AlphaFoldDB" id="A0A0F4LMZ5"/>
<keyword evidence="1" id="KW-0812">Transmembrane</keyword>
<keyword evidence="2" id="KW-0614">Plasmid</keyword>
<dbReference type="HOGENOM" id="CLU_1649933_0_0_9"/>
<comment type="caution">
    <text evidence="2">The sequence shown here is derived from an EMBL/GenBank/DDBJ whole genome shotgun (WGS) entry which is preliminary data.</text>
</comment>
<evidence type="ECO:0000313" key="2">
    <source>
        <dbReference type="EMBL" id="KJY59683.1"/>
    </source>
</evidence>
<organism evidence="2 3">
    <name type="scientific">Lactobacillus apis</name>
    <dbReference type="NCBI Taxonomy" id="303541"/>
    <lineage>
        <taxon>Bacteria</taxon>
        <taxon>Bacillati</taxon>
        <taxon>Bacillota</taxon>
        <taxon>Bacilli</taxon>
        <taxon>Lactobacillales</taxon>
        <taxon>Lactobacillaceae</taxon>
        <taxon>Lactobacillus</taxon>
    </lineage>
</organism>
<dbReference type="Proteomes" id="UP000033682">
    <property type="component" value="Unassembled WGS sequence"/>
</dbReference>
<dbReference type="PATRIC" id="fig|303541.3.peg.92"/>
<protein>
    <submittedName>
        <fullName evidence="2">Uncharacterized protein</fullName>
    </submittedName>
</protein>
<feature type="transmembrane region" description="Helical" evidence="1">
    <location>
        <begin position="126"/>
        <end position="143"/>
    </location>
</feature>